<keyword evidence="3" id="KW-1185">Reference proteome</keyword>
<reference evidence="2 3" key="1">
    <citation type="journal article" date="2023" name="Plants (Basel)">
        <title>Bridging the Gap: Combining Genomics and Transcriptomics Approaches to Understand Stylosanthes scabra, an Orphan Legume from the Brazilian Caatinga.</title>
        <authorList>
            <person name="Ferreira-Neto J.R.C."/>
            <person name="da Silva M.D."/>
            <person name="Binneck E."/>
            <person name="de Melo N.F."/>
            <person name="da Silva R.H."/>
            <person name="de Melo A.L.T.M."/>
            <person name="Pandolfi V."/>
            <person name="Bustamante F.O."/>
            <person name="Brasileiro-Vidal A.C."/>
            <person name="Benko-Iseppon A.M."/>
        </authorList>
    </citation>
    <scope>NUCLEOTIDE SEQUENCE [LARGE SCALE GENOMIC DNA]</scope>
    <source>
        <tissue evidence="2">Leaves</tissue>
    </source>
</reference>
<gene>
    <name evidence="2" type="ORF">PIB30_084572</name>
</gene>
<name>A0ABU6YRD9_9FABA</name>
<feature type="region of interest" description="Disordered" evidence="1">
    <location>
        <begin position="59"/>
        <end position="84"/>
    </location>
</feature>
<evidence type="ECO:0000313" key="3">
    <source>
        <dbReference type="Proteomes" id="UP001341840"/>
    </source>
</evidence>
<dbReference type="EMBL" id="JASCZI010243031">
    <property type="protein sequence ID" value="MED6212559.1"/>
    <property type="molecule type" value="Genomic_DNA"/>
</dbReference>
<accession>A0ABU6YRD9</accession>
<evidence type="ECO:0000256" key="1">
    <source>
        <dbReference type="SAM" id="MobiDB-lite"/>
    </source>
</evidence>
<sequence>MNSLLPMPSLAFPMSFSILKAAFGVGTKTGRLRLRKEDKREATISLPRERGAMLAIVTRKNEAGSARRNNDNDARKNGLALATA</sequence>
<dbReference type="Proteomes" id="UP001341840">
    <property type="component" value="Unassembled WGS sequence"/>
</dbReference>
<proteinExistence type="predicted"/>
<comment type="caution">
    <text evidence="2">The sequence shown here is derived from an EMBL/GenBank/DDBJ whole genome shotgun (WGS) entry which is preliminary data.</text>
</comment>
<organism evidence="2 3">
    <name type="scientific">Stylosanthes scabra</name>
    <dbReference type="NCBI Taxonomy" id="79078"/>
    <lineage>
        <taxon>Eukaryota</taxon>
        <taxon>Viridiplantae</taxon>
        <taxon>Streptophyta</taxon>
        <taxon>Embryophyta</taxon>
        <taxon>Tracheophyta</taxon>
        <taxon>Spermatophyta</taxon>
        <taxon>Magnoliopsida</taxon>
        <taxon>eudicotyledons</taxon>
        <taxon>Gunneridae</taxon>
        <taxon>Pentapetalae</taxon>
        <taxon>rosids</taxon>
        <taxon>fabids</taxon>
        <taxon>Fabales</taxon>
        <taxon>Fabaceae</taxon>
        <taxon>Papilionoideae</taxon>
        <taxon>50 kb inversion clade</taxon>
        <taxon>dalbergioids sensu lato</taxon>
        <taxon>Dalbergieae</taxon>
        <taxon>Pterocarpus clade</taxon>
        <taxon>Stylosanthes</taxon>
    </lineage>
</organism>
<evidence type="ECO:0000313" key="2">
    <source>
        <dbReference type="EMBL" id="MED6212559.1"/>
    </source>
</evidence>
<protein>
    <submittedName>
        <fullName evidence="2">Uncharacterized protein</fullName>
    </submittedName>
</protein>